<dbReference type="EMBL" id="CM056741">
    <property type="protein sequence ID" value="KAJ8686893.1"/>
    <property type="molecule type" value="Genomic_DNA"/>
</dbReference>
<protein>
    <submittedName>
        <fullName evidence="1">Uncharacterized protein</fullName>
    </submittedName>
</protein>
<evidence type="ECO:0000313" key="2">
    <source>
        <dbReference type="Proteomes" id="UP001239111"/>
    </source>
</evidence>
<accession>A0ACC2PVB3</accession>
<name>A0ACC2PVB3_9HYME</name>
<sequence>MRLYLNEASVLHKIRLQGARLYPFNDNSNDPYCVGVAHVFAVLRCEAGQQPQQSMKIDVTVGEAFAPSTPNAQLDNQHLSEASVVYIMKYASRNSGIIASVCTPDGAPYAAFVANEDIQALFPNADDFEAYPPTDDEVDAMEPEDCAKILYYLAQHFTRPQKTIAIEMWAHAFAAIMEQGNASDAFLEKIAGGCQTEFQTRFRLDPTALRTIYDFFMRGVTNQDAALVLGSLNINLPVSVIRFRLMTEHLFAEHIQ</sequence>
<reference evidence="1" key="1">
    <citation type="submission" date="2023-04" db="EMBL/GenBank/DDBJ databases">
        <title>A chromosome-level genome assembly of the parasitoid wasp Eretmocerus hayati.</title>
        <authorList>
            <person name="Zhong Y."/>
            <person name="Liu S."/>
            <person name="Liu Y."/>
        </authorList>
    </citation>
    <scope>NUCLEOTIDE SEQUENCE</scope>
    <source>
        <strain evidence="1">ZJU_SS_LIU_2023</strain>
    </source>
</reference>
<organism evidence="1 2">
    <name type="scientific">Eretmocerus hayati</name>
    <dbReference type="NCBI Taxonomy" id="131215"/>
    <lineage>
        <taxon>Eukaryota</taxon>
        <taxon>Metazoa</taxon>
        <taxon>Ecdysozoa</taxon>
        <taxon>Arthropoda</taxon>
        <taxon>Hexapoda</taxon>
        <taxon>Insecta</taxon>
        <taxon>Pterygota</taxon>
        <taxon>Neoptera</taxon>
        <taxon>Endopterygota</taxon>
        <taxon>Hymenoptera</taxon>
        <taxon>Apocrita</taxon>
        <taxon>Proctotrupomorpha</taxon>
        <taxon>Chalcidoidea</taxon>
        <taxon>Aphelinidae</taxon>
        <taxon>Aphelininae</taxon>
        <taxon>Eretmocerus</taxon>
    </lineage>
</organism>
<proteinExistence type="predicted"/>
<evidence type="ECO:0000313" key="1">
    <source>
        <dbReference type="EMBL" id="KAJ8686893.1"/>
    </source>
</evidence>
<keyword evidence="2" id="KW-1185">Reference proteome</keyword>
<gene>
    <name evidence="1" type="ORF">QAD02_022687</name>
</gene>
<comment type="caution">
    <text evidence="1">The sequence shown here is derived from an EMBL/GenBank/DDBJ whole genome shotgun (WGS) entry which is preliminary data.</text>
</comment>
<dbReference type="Proteomes" id="UP001239111">
    <property type="component" value="Chromosome 1"/>
</dbReference>